<evidence type="ECO:0000313" key="4">
    <source>
        <dbReference type="EMBL" id="TDU80863.1"/>
    </source>
</evidence>
<dbReference type="AlphaFoldDB" id="A0A4V3FI34"/>
<dbReference type="SMART" id="SM00327">
    <property type="entry name" value="VWA"/>
    <property type="match status" value="1"/>
</dbReference>
<dbReference type="EMBL" id="SOCA01000001">
    <property type="protein sequence ID" value="TDU80863.1"/>
    <property type="molecule type" value="Genomic_DNA"/>
</dbReference>
<keyword evidence="2" id="KW-0732">Signal</keyword>
<comment type="caution">
    <text evidence="4">The sequence shown here is derived from an EMBL/GenBank/DDBJ whole genome shotgun (WGS) entry which is preliminary data.</text>
</comment>
<protein>
    <submittedName>
        <fullName evidence="4">von Willebrand factor type A domain-containing protein</fullName>
    </submittedName>
</protein>
<feature type="coiled-coil region" evidence="1">
    <location>
        <begin position="335"/>
        <end position="362"/>
    </location>
</feature>
<dbReference type="Gene3D" id="3.40.50.410">
    <property type="entry name" value="von Willebrand factor, type A domain"/>
    <property type="match status" value="1"/>
</dbReference>
<dbReference type="Pfam" id="PF00092">
    <property type="entry name" value="VWA"/>
    <property type="match status" value="1"/>
</dbReference>
<reference evidence="4 5" key="1">
    <citation type="submission" date="2019-03" db="EMBL/GenBank/DDBJ databases">
        <title>Genomic Encyclopedia of Archaeal and Bacterial Type Strains, Phase II (KMG-II): from individual species to whole genera.</title>
        <authorList>
            <person name="Goeker M."/>
        </authorList>
    </citation>
    <scope>NUCLEOTIDE SEQUENCE [LARGE SCALE GENOMIC DNA]</scope>
    <source>
        <strain evidence="4 5">ATCC 25309</strain>
    </source>
</reference>
<sequence length="393" mass="43097">MPGGMQTGGAMKTHTSTLRHTLLSLLASTALLSAAAESAKDNAITDKETLVQIAILMDTSSSMDGLIEQAKSQLWKIVNEFNDAKQGDKTPVVQVALYEYGNNNLSIGTNYIRQILPFTRDLDKVSEQLFKLTTNGGDEYCGAVIRDALDKLSWDSDGKTYKAIFIAGNEPFTQGPVSSQDACKASIQKGVVVNTIHCGNQSEGENGGWRTGAALAEGRFLTIDQDKAIVHIEAPQDKEITRLSIELNKTYIIYGKDGSRGVANQQAQDSNASRYKQAGAEVQRALTKASSNYSNTGWDLVDANKKAGIKLEEVKEDELPAELKALQPEKRQAYLDEKAAEREKIQSQIKKLNEDRQKYVTEKNKASGSDDTLDKAIVKAVREQAEKKKITFK</sequence>
<proteinExistence type="predicted"/>
<organism evidence="4 5">
    <name type="scientific">Prosthecobacter fusiformis</name>
    <dbReference type="NCBI Taxonomy" id="48464"/>
    <lineage>
        <taxon>Bacteria</taxon>
        <taxon>Pseudomonadati</taxon>
        <taxon>Verrucomicrobiota</taxon>
        <taxon>Verrucomicrobiia</taxon>
        <taxon>Verrucomicrobiales</taxon>
        <taxon>Verrucomicrobiaceae</taxon>
        <taxon>Prosthecobacter</taxon>
    </lineage>
</organism>
<dbReference type="InterPro" id="IPR002035">
    <property type="entry name" value="VWF_A"/>
</dbReference>
<feature type="domain" description="VWFA" evidence="3">
    <location>
        <begin position="50"/>
        <end position="234"/>
    </location>
</feature>
<dbReference type="Proteomes" id="UP000295662">
    <property type="component" value="Unassembled WGS sequence"/>
</dbReference>
<keyword evidence="1" id="KW-0175">Coiled coil</keyword>
<evidence type="ECO:0000313" key="5">
    <source>
        <dbReference type="Proteomes" id="UP000295662"/>
    </source>
</evidence>
<dbReference type="CDD" id="cd00198">
    <property type="entry name" value="vWFA"/>
    <property type="match status" value="1"/>
</dbReference>
<feature type="chain" id="PRO_5020477380" evidence="2">
    <location>
        <begin position="36"/>
        <end position="393"/>
    </location>
</feature>
<dbReference type="OrthoDB" id="5827268at2"/>
<accession>A0A4V3FI34</accession>
<gene>
    <name evidence="4" type="ORF">EI77_00163</name>
</gene>
<name>A0A4V3FI34_9BACT</name>
<feature type="signal peptide" evidence="2">
    <location>
        <begin position="1"/>
        <end position="35"/>
    </location>
</feature>
<keyword evidence="5" id="KW-1185">Reference proteome</keyword>
<dbReference type="InterPro" id="IPR036465">
    <property type="entry name" value="vWFA_dom_sf"/>
</dbReference>
<evidence type="ECO:0000259" key="3">
    <source>
        <dbReference type="SMART" id="SM00327"/>
    </source>
</evidence>
<evidence type="ECO:0000256" key="2">
    <source>
        <dbReference type="SAM" id="SignalP"/>
    </source>
</evidence>
<dbReference type="SUPFAM" id="SSF53300">
    <property type="entry name" value="vWA-like"/>
    <property type="match status" value="1"/>
</dbReference>
<evidence type="ECO:0000256" key="1">
    <source>
        <dbReference type="SAM" id="Coils"/>
    </source>
</evidence>